<evidence type="ECO:0000256" key="2">
    <source>
        <dbReference type="ARBA" id="ARBA00001946"/>
    </source>
</evidence>
<comment type="cofactor">
    <cofactor evidence="2">
        <name>Mg(2+)</name>
        <dbReference type="ChEBI" id="CHEBI:18420"/>
    </cofactor>
</comment>
<dbReference type="GO" id="GO:0005829">
    <property type="term" value="C:cytosol"/>
    <property type="evidence" value="ECO:0007669"/>
    <property type="project" value="TreeGrafter"/>
</dbReference>
<comment type="catalytic activity">
    <reaction evidence="1">
        <text>GDP-alpha-D-mannose + H2O = alpha-D-mannose 1-phosphate + GMP + 2 H(+)</text>
        <dbReference type="Rhea" id="RHEA:27978"/>
        <dbReference type="ChEBI" id="CHEBI:15377"/>
        <dbReference type="ChEBI" id="CHEBI:15378"/>
        <dbReference type="ChEBI" id="CHEBI:57527"/>
        <dbReference type="ChEBI" id="CHEBI:58115"/>
        <dbReference type="ChEBI" id="CHEBI:58409"/>
    </reaction>
</comment>
<evidence type="ECO:0000256" key="5">
    <source>
        <dbReference type="ARBA" id="ARBA00022801"/>
    </source>
</evidence>
<dbReference type="PANTHER" id="PTHR11839">
    <property type="entry name" value="UDP/ADP-SUGAR PYROPHOSPHATASE"/>
    <property type="match status" value="1"/>
</dbReference>
<dbReference type="CDD" id="cd03424">
    <property type="entry name" value="NUDIX_ADPRase_Nudt5_UGPPase_Nudt14"/>
    <property type="match status" value="1"/>
</dbReference>
<evidence type="ECO:0000256" key="4">
    <source>
        <dbReference type="ARBA" id="ARBA00016377"/>
    </source>
</evidence>
<accession>A0A150R1M9</accession>
<dbReference type="InterPro" id="IPR000086">
    <property type="entry name" value="NUDIX_hydrolase_dom"/>
</dbReference>
<dbReference type="PANTHER" id="PTHR11839:SF18">
    <property type="entry name" value="NUDIX HYDROLASE DOMAIN-CONTAINING PROTEIN"/>
    <property type="match status" value="1"/>
</dbReference>
<dbReference type="AlphaFoldDB" id="A0A150R1M9"/>
<organism evidence="9 10">
    <name type="scientific">Sorangium cellulosum</name>
    <name type="common">Polyangium cellulosum</name>
    <dbReference type="NCBI Taxonomy" id="56"/>
    <lineage>
        <taxon>Bacteria</taxon>
        <taxon>Pseudomonadati</taxon>
        <taxon>Myxococcota</taxon>
        <taxon>Polyangia</taxon>
        <taxon>Polyangiales</taxon>
        <taxon>Polyangiaceae</taxon>
        <taxon>Sorangium</taxon>
    </lineage>
</organism>
<evidence type="ECO:0000256" key="3">
    <source>
        <dbReference type="ARBA" id="ARBA00007275"/>
    </source>
</evidence>
<comment type="similarity">
    <text evidence="3">Belongs to the Nudix hydrolase family. NudK subfamily.</text>
</comment>
<dbReference type="Proteomes" id="UP000075635">
    <property type="component" value="Unassembled WGS sequence"/>
</dbReference>
<reference evidence="9 10" key="1">
    <citation type="submission" date="2014-02" db="EMBL/GenBank/DDBJ databases">
        <title>The small core and large imbalanced accessory genome model reveals a collaborative survival strategy of Sorangium cellulosum strains in nature.</title>
        <authorList>
            <person name="Han K."/>
            <person name="Peng R."/>
            <person name="Blom J."/>
            <person name="Li Y.-Z."/>
        </authorList>
    </citation>
    <scope>NUCLEOTIDE SEQUENCE [LARGE SCALE GENOMIC DNA]</scope>
    <source>
        <strain evidence="9 10">So0011-07</strain>
    </source>
</reference>
<dbReference type="GO" id="GO:0016787">
    <property type="term" value="F:hydrolase activity"/>
    <property type="evidence" value="ECO:0007669"/>
    <property type="project" value="UniProtKB-KW"/>
</dbReference>
<dbReference type="InterPro" id="IPR020084">
    <property type="entry name" value="NUDIX_hydrolase_CS"/>
</dbReference>
<dbReference type="EMBL" id="JEMB01003312">
    <property type="protein sequence ID" value="KYF74170.1"/>
    <property type="molecule type" value="Genomic_DNA"/>
</dbReference>
<proteinExistence type="inferred from homology"/>
<gene>
    <name evidence="9" type="ORF">BE17_34845</name>
</gene>
<sequence>MGITIPRRHASAVAGSFGPLAVHRHEVVAAGASYTAFTLELADWISVAAITDAGEFVLVRQHRHGVDAVTIETAGGLVDPGEEPAVAAPRELLEETGYAAASLEPLGWVHPNPALQANRCFLYLARGARRIAEPAGDEHESTEAVLMSAEEVTAAMQDGRISHSIAVITLLRALAATTAAPR</sequence>
<evidence type="ECO:0000259" key="8">
    <source>
        <dbReference type="PROSITE" id="PS51462"/>
    </source>
</evidence>
<dbReference type="GO" id="GO:0006753">
    <property type="term" value="P:nucleoside phosphate metabolic process"/>
    <property type="evidence" value="ECO:0007669"/>
    <property type="project" value="TreeGrafter"/>
</dbReference>
<dbReference type="SUPFAM" id="SSF55811">
    <property type="entry name" value="Nudix"/>
    <property type="match status" value="1"/>
</dbReference>
<dbReference type="Gene3D" id="3.90.79.10">
    <property type="entry name" value="Nucleoside Triphosphate Pyrophosphohydrolase"/>
    <property type="match status" value="1"/>
</dbReference>
<feature type="domain" description="Nudix hydrolase" evidence="8">
    <location>
        <begin position="40"/>
        <end position="169"/>
    </location>
</feature>
<dbReference type="PROSITE" id="PS51462">
    <property type="entry name" value="NUDIX"/>
    <property type="match status" value="1"/>
</dbReference>
<evidence type="ECO:0000313" key="9">
    <source>
        <dbReference type="EMBL" id="KYF74170.1"/>
    </source>
</evidence>
<dbReference type="Pfam" id="PF00293">
    <property type="entry name" value="NUDIX"/>
    <property type="match status" value="1"/>
</dbReference>
<keyword evidence="5" id="KW-0378">Hydrolase</keyword>
<dbReference type="InterPro" id="IPR015797">
    <property type="entry name" value="NUDIX_hydrolase-like_dom_sf"/>
</dbReference>
<name>A0A150R1M9_SORCE</name>
<protein>
    <recommendedName>
        <fullName evidence="4">GDP-mannose pyrophosphatase</fullName>
    </recommendedName>
    <alternativeName>
        <fullName evidence="6">GDP-mannose hydrolase</fullName>
    </alternativeName>
    <alternativeName>
        <fullName evidence="7">GDPMK</fullName>
    </alternativeName>
</protein>
<comment type="caution">
    <text evidence="9">The sequence shown here is derived from an EMBL/GenBank/DDBJ whole genome shotgun (WGS) entry which is preliminary data.</text>
</comment>
<dbReference type="GO" id="GO:0019693">
    <property type="term" value="P:ribose phosphate metabolic process"/>
    <property type="evidence" value="ECO:0007669"/>
    <property type="project" value="TreeGrafter"/>
</dbReference>
<dbReference type="PROSITE" id="PS00893">
    <property type="entry name" value="NUDIX_BOX"/>
    <property type="match status" value="1"/>
</dbReference>
<evidence type="ECO:0000313" key="10">
    <source>
        <dbReference type="Proteomes" id="UP000075635"/>
    </source>
</evidence>
<evidence type="ECO:0000256" key="7">
    <source>
        <dbReference type="ARBA" id="ARBA00032272"/>
    </source>
</evidence>
<evidence type="ECO:0000256" key="6">
    <source>
        <dbReference type="ARBA" id="ARBA00032162"/>
    </source>
</evidence>
<evidence type="ECO:0000256" key="1">
    <source>
        <dbReference type="ARBA" id="ARBA00000847"/>
    </source>
</evidence>